<dbReference type="InterPro" id="IPR000674">
    <property type="entry name" value="Ald_Oxase/Xan_DH_a/b"/>
</dbReference>
<protein>
    <submittedName>
        <fullName evidence="5">Xanthine dehydrogenase family protein molybdopterin-binding subunit</fullName>
    </submittedName>
</protein>
<dbReference type="InterPro" id="IPR036856">
    <property type="entry name" value="Ald_Oxase/Xan_DH_a/b_sf"/>
</dbReference>
<proteinExistence type="predicted"/>
<keyword evidence="2" id="KW-0560">Oxidoreductase</keyword>
<dbReference type="InterPro" id="IPR037165">
    <property type="entry name" value="AldOxase/xan_DH_Mopterin-bd_sf"/>
</dbReference>
<keyword evidence="1" id="KW-0500">Molybdenum</keyword>
<dbReference type="SMART" id="SM01008">
    <property type="entry name" value="Ald_Xan_dh_C"/>
    <property type="match status" value="1"/>
</dbReference>
<evidence type="ECO:0000256" key="2">
    <source>
        <dbReference type="ARBA" id="ARBA00023002"/>
    </source>
</evidence>
<dbReference type="Pfam" id="PF02738">
    <property type="entry name" value="MoCoBD_1"/>
    <property type="match status" value="1"/>
</dbReference>
<evidence type="ECO:0000256" key="3">
    <source>
        <dbReference type="SAM" id="MobiDB-lite"/>
    </source>
</evidence>
<dbReference type="EMBL" id="BAAAXF010000018">
    <property type="protein sequence ID" value="GAA3494982.1"/>
    <property type="molecule type" value="Genomic_DNA"/>
</dbReference>
<gene>
    <name evidence="5" type="ORF">GCM10019016_020820</name>
</gene>
<evidence type="ECO:0000259" key="4">
    <source>
        <dbReference type="SMART" id="SM01008"/>
    </source>
</evidence>
<sequence length="713" mass="75012">MTTATTGRTAGTTPAGAVGTAHTRVEGRDKVTGAARYAGDVPFADLAHGRLVLSTVARGRIRSVEAEGVLGMPGVLAVLHHGNAPRVDTDYVGMLGVPPDPTAAVFQHDRIPHAGWPVALVVAETPEQAREAAEALVVTYERQPHDTAFHAGRPDAYPADGHMPATTEKGDLEAALAASAHVVDAEYTTPEEHHAMMEPHAAAARWDGGRLEVVDSNQGTTWIADELVKMFSLEPSAVRVRSEHVGGGFGSKGLRAHQVAAVMAATVLRRPVRVVLTRRQMFSLTGYRSPTTQRVRLGADADGRLRALEHRSLNQTSTVWEFVEPGAGPARVMYDADAHRTVNEVVRLDVPSPTWMRAPGEAPGSFALEAALDELAERCGVDPVELRLRNEPERGPASGLPFAGRNLAACFREGARRFGWTGRDPRPGVRREGRWLLGTGTAAASFPAGALPSTAAVTARADGTFTVRIAAADIGTGARTALTLVAADALRVAPDRIEVRIGDSDFGPAGIAGGSMGTRSWAWAVTAAAEELRDRLVPGAVVPPEGVTVRSDTTAALGALAHKERHSFGAQFAEVAVDVATGEVRVRRMLGIFAAGRIVNPLTARSQLVGGMTWGISMALHEEAVRDHASGGLYGADLAGYHIATHADVPAIEADWVDDPDPDDPIGIKGLGEIGIVGAAAAVANAVWHATGVRHRSLPIRPDRVLGAGGPRV</sequence>
<dbReference type="InterPro" id="IPR008274">
    <property type="entry name" value="AldOxase/xan_DH_MoCoBD1"/>
</dbReference>
<dbReference type="PANTHER" id="PTHR11908">
    <property type="entry name" value="XANTHINE DEHYDROGENASE"/>
    <property type="match status" value="1"/>
</dbReference>
<comment type="caution">
    <text evidence="5">The sequence shown here is derived from an EMBL/GenBank/DDBJ whole genome shotgun (WGS) entry which is preliminary data.</text>
</comment>
<name>A0ABP6TKH5_9ACTN</name>
<evidence type="ECO:0000313" key="5">
    <source>
        <dbReference type="EMBL" id="GAA3494982.1"/>
    </source>
</evidence>
<dbReference type="InterPro" id="IPR016208">
    <property type="entry name" value="Ald_Oxase/xanthine_DH-like"/>
</dbReference>
<dbReference type="InterPro" id="IPR046867">
    <property type="entry name" value="AldOxase/xan_DH_MoCoBD2"/>
</dbReference>
<dbReference type="PANTHER" id="PTHR11908:SF132">
    <property type="entry name" value="ALDEHYDE OXIDASE 1-RELATED"/>
    <property type="match status" value="1"/>
</dbReference>
<dbReference type="SUPFAM" id="SSF56003">
    <property type="entry name" value="Molybdenum cofactor-binding domain"/>
    <property type="match status" value="1"/>
</dbReference>
<dbReference type="Pfam" id="PF20256">
    <property type="entry name" value="MoCoBD_2"/>
    <property type="match status" value="1"/>
</dbReference>
<dbReference type="Proteomes" id="UP001501455">
    <property type="component" value="Unassembled WGS sequence"/>
</dbReference>
<keyword evidence="6" id="KW-1185">Reference proteome</keyword>
<accession>A0ABP6TKH5</accession>
<organism evidence="5 6">
    <name type="scientific">Streptomyces prasinosporus</name>
    <dbReference type="NCBI Taxonomy" id="68256"/>
    <lineage>
        <taxon>Bacteria</taxon>
        <taxon>Bacillati</taxon>
        <taxon>Actinomycetota</taxon>
        <taxon>Actinomycetes</taxon>
        <taxon>Kitasatosporales</taxon>
        <taxon>Streptomycetaceae</taxon>
        <taxon>Streptomyces</taxon>
        <taxon>Streptomyces albogriseolus group</taxon>
    </lineage>
</organism>
<feature type="region of interest" description="Disordered" evidence="3">
    <location>
        <begin position="1"/>
        <end position="21"/>
    </location>
</feature>
<evidence type="ECO:0000313" key="6">
    <source>
        <dbReference type="Proteomes" id="UP001501455"/>
    </source>
</evidence>
<dbReference type="RefSeq" id="WP_345575082.1">
    <property type="nucleotide sequence ID" value="NZ_BAAAXF010000018.1"/>
</dbReference>
<dbReference type="SUPFAM" id="SSF54665">
    <property type="entry name" value="CO dehydrogenase molybdoprotein N-domain-like"/>
    <property type="match status" value="1"/>
</dbReference>
<dbReference type="Pfam" id="PF01315">
    <property type="entry name" value="Ald_Xan_dh_C"/>
    <property type="match status" value="1"/>
</dbReference>
<dbReference type="Gene3D" id="3.30.365.10">
    <property type="entry name" value="Aldehyde oxidase/xanthine dehydrogenase, molybdopterin binding domain"/>
    <property type="match status" value="4"/>
</dbReference>
<feature type="domain" description="Aldehyde oxidase/xanthine dehydrogenase a/b hammerhead" evidence="4">
    <location>
        <begin position="32"/>
        <end position="144"/>
    </location>
</feature>
<evidence type="ECO:0000256" key="1">
    <source>
        <dbReference type="ARBA" id="ARBA00022505"/>
    </source>
</evidence>
<reference evidence="6" key="1">
    <citation type="journal article" date="2019" name="Int. J. Syst. Evol. Microbiol.">
        <title>The Global Catalogue of Microorganisms (GCM) 10K type strain sequencing project: providing services to taxonomists for standard genome sequencing and annotation.</title>
        <authorList>
            <consortium name="The Broad Institute Genomics Platform"/>
            <consortium name="The Broad Institute Genome Sequencing Center for Infectious Disease"/>
            <person name="Wu L."/>
            <person name="Ma J."/>
        </authorList>
    </citation>
    <scope>NUCLEOTIDE SEQUENCE [LARGE SCALE GENOMIC DNA]</scope>
    <source>
        <strain evidence="6">JCM 4816</strain>
    </source>
</reference>
<dbReference type="Gene3D" id="3.90.1170.50">
    <property type="entry name" value="Aldehyde oxidase/xanthine dehydrogenase, a/b hammerhead"/>
    <property type="match status" value="1"/>
</dbReference>